<evidence type="ECO:0000256" key="4">
    <source>
        <dbReference type="ARBA" id="ARBA00022723"/>
    </source>
</evidence>
<reference evidence="16 17" key="1">
    <citation type="journal article" date="2022" name="Nat. Genet.">
        <title>Improved pea reference genome and pan-genome highlight genomic features and evolutionary characteristics.</title>
        <authorList>
            <person name="Yang T."/>
            <person name="Liu R."/>
            <person name="Luo Y."/>
            <person name="Hu S."/>
            <person name="Wang D."/>
            <person name="Wang C."/>
            <person name="Pandey M.K."/>
            <person name="Ge S."/>
            <person name="Xu Q."/>
            <person name="Li N."/>
            <person name="Li G."/>
            <person name="Huang Y."/>
            <person name="Saxena R.K."/>
            <person name="Ji Y."/>
            <person name="Li M."/>
            <person name="Yan X."/>
            <person name="He Y."/>
            <person name="Liu Y."/>
            <person name="Wang X."/>
            <person name="Xiang C."/>
            <person name="Varshney R.K."/>
            <person name="Ding H."/>
            <person name="Gao S."/>
            <person name="Zong X."/>
        </authorList>
    </citation>
    <scope>NUCLEOTIDE SEQUENCE [LARGE SCALE GENOMIC DNA]</scope>
    <source>
        <strain evidence="16 17">cv. Zhongwan 6</strain>
    </source>
</reference>
<dbReference type="Proteomes" id="UP001058974">
    <property type="component" value="Chromosome 1"/>
</dbReference>
<keyword evidence="6" id="KW-0255">Endonuclease</keyword>
<evidence type="ECO:0000313" key="16">
    <source>
        <dbReference type="EMBL" id="KAI5445914.1"/>
    </source>
</evidence>
<keyword evidence="11" id="KW-0695">RNA-directed DNA polymerase</keyword>
<comment type="function">
    <text evidence="1">The aspartyl protease (PR) mediates the proteolytic cleavages of the Gag and Gag-Pol polyproteins after assembly of the VLP.</text>
</comment>
<keyword evidence="12" id="KW-0548">Nucleotidyltransferase</keyword>
<evidence type="ECO:0000256" key="8">
    <source>
        <dbReference type="ARBA" id="ARBA00022840"/>
    </source>
</evidence>
<dbReference type="Pfam" id="PF25597">
    <property type="entry name" value="SH3_retrovirus"/>
    <property type="match status" value="1"/>
</dbReference>
<feature type="domain" description="Retrovirus-related Pol polyprotein from transposon TNT 1-94-like beta-barrel" evidence="14">
    <location>
        <begin position="14"/>
        <end position="47"/>
    </location>
</feature>
<dbReference type="GO" id="GO:0006508">
    <property type="term" value="P:proteolysis"/>
    <property type="evidence" value="ECO:0007669"/>
    <property type="project" value="UniProtKB-KW"/>
</dbReference>
<keyword evidence="3" id="KW-0540">Nuclease</keyword>
<dbReference type="PANTHER" id="PTHR42648:SF11">
    <property type="entry name" value="TRANSPOSON TY4-P GAG-POL POLYPROTEIN"/>
    <property type="match status" value="1"/>
</dbReference>
<evidence type="ECO:0000256" key="12">
    <source>
        <dbReference type="ARBA" id="ARBA00022932"/>
    </source>
</evidence>
<evidence type="ECO:0000256" key="11">
    <source>
        <dbReference type="ARBA" id="ARBA00022918"/>
    </source>
</evidence>
<dbReference type="GO" id="GO:0006310">
    <property type="term" value="P:DNA recombination"/>
    <property type="evidence" value="ECO:0007669"/>
    <property type="project" value="UniProtKB-KW"/>
</dbReference>
<dbReference type="GO" id="GO:0008233">
    <property type="term" value="F:peptidase activity"/>
    <property type="evidence" value="ECO:0007669"/>
    <property type="project" value="UniProtKB-KW"/>
</dbReference>
<dbReference type="InterPro" id="IPR012337">
    <property type="entry name" value="RNaseH-like_sf"/>
</dbReference>
<dbReference type="InterPro" id="IPR054722">
    <property type="entry name" value="PolX-like_BBD"/>
</dbReference>
<organism evidence="16 17">
    <name type="scientific">Pisum sativum</name>
    <name type="common">Garden pea</name>
    <name type="synonym">Lathyrus oleraceus</name>
    <dbReference type="NCBI Taxonomy" id="3888"/>
    <lineage>
        <taxon>Eukaryota</taxon>
        <taxon>Viridiplantae</taxon>
        <taxon>Streptophyta</taxon>
        <taxon>Embryophyta</taxon>
        <taxon>Tracheophyta</taxon>
        <taxon>Spermatophyta</taxon>
        <taxon>Magnoliopsida</taxon>
        <taxon>eudicotyledons</taxon>
        <taxon>Gunneridae</taxon>
        <taxon>Pentapetalae</taxon>
        <taxon>rosids</taxon>
        <taxon>fabids</taxon>
        <taxon>Fabales</taxon>
        <taxon>Fabaceae</taxon>
        <taxon>Papilionoideae</taxon>
        <taxon>50 kb inversion clade</taxon>
        <taxon>NPAAA clade</taxon>
        <taxon>Hologalegina</taxon>
        <taxon>IRL clade</taxon>
        <taxon>Fabeae</taxon>
        <taxon>Lathyrus</taxon>
    </lineage>
</organism>
<keyword evidence="12" id="KW-0808">Transferase</keyword>
<protein>
    <submittedName>
        <fullName evidence="16">Uncharacterized protein</fullName>
    </submittedName>
</protein>
<comment type="caution">
    <text evidence="16">The sequence shown here is derived from an EMBL/GenBank/DDBJ whole genome shotgun (WGS) entry which is preliminary data.</text>
</comment>
<sequence>MATRKEEERFKDQWYLDSGCSSHMTGRKDWSINISTLLKNKVDSLGGNKYFVTFIDGYNRKLWTYLIKKKSDVVDVFTKSKAMVERQGGHKIKVEVMSTATYIINKCPTKRLEGITPEECWSGVKPSLSHLKVFGSIARRHVPDQLRRKLDDKSSQMILVEYHSTGGYKLFDTVNKQVVINRDMIIYELKE</sequence>
<evidence type="ECO:0000256" key="3">
    <source>
        <dbReference type="ARBA" id="ARBA00022722"/>
    </source>
</evidence>
<evidence type="ECO:0000259" key="15">
    <source>
        <dbReference type="Pfam" id="PF25597"/>
    </source>
</evidence>
<dbReference type="InterPro" id="IPR039537">
    <property type="entry name" value="Retrotran_Ty1/copia-like"/>
</dbReference>
<dbReference type="AlphaFoldDB" id="A0A9D5BLP0"/>
<dbReference type="GO" id="GO:0003887">
    <property type="term" value="F:DNA-directed DNA polymerase activity"/>
    <property type="evidence" value="ECO:0007669"/>
    <property type="project" value="UniProtKB-KW"/>
</dbReference>
<keyword evidence="17" id="KW-1185">Reference proteome</keyword>
<dbReference type="InterPro" id="IPR057670">
    <property type="entry name" value="SH3_retrovirus"/>
</dbReference>
<dbReference type="EMBL" id="JAMSHJ010000001">
    <property type="protein sequence ID" value="KAI5445914.1"/>
    <property type="molecule type" value="Genomic_DNA"/>
</dbReference>
<keyword evidence="12" id="KW-0239">DNA-directed DNA polymerase</keyword>
<dbReference type="GO" id="GO:0015074">
    <property type="term" value="P:DNA integration"/>
    <property type="evidence" value="ECO:0007669"/>
    <property type="project" value="UniProtKB-KW"/>
</dbReference>
<dbReference type="GO" id="GO:0004519">
    <property type="term" value="F:endonuclease activity"/>
    <property type="evidence" value="ECO:0007669"/>
    <property type="project" value="UniProtKB-KW"/>
</dbReference>
<keyword evidence="8" id="KW-0067">ATP-binding</keyword>
<dbReference type="Pfam" id="PF22936">
    <property type="entry name" value="Pol_BBD"/>
    <property type="match status" value="1"/>
</dbReference>
<keyword evidence="2" id="KW-0645">Protease</keyword>
<dbReference type="SUPFAM" id="SSF53098">
    <property type="entry name" value="Ribonuclease H-like"/>
    <property type="match status" value="1"/>
</dbReference>
<feature type="domain" description="Retroviral polymerase SH3-like" evidence="15">
    <location>
        <begin position="141"/>
        <end position="189"/>
    </location>
</feature>
<accession>A0A9D5BLP0</accession>
<dbReference type="PANTHER" id="PTHR42648">
    <property type="entry name" value="TRANSPOSASE, PUTATIVE-RELATED"/>
    <property type="match status" value="1"/>
</dbReference>
<name>A0A9D5BLP0_PEA</name>
<evidence type="ECO:0000256" key="5">
    <source>
        <dbReference type="ARBA" id="ARBA00022741"/>
    </source>
</evidence>
<keyword evidence="7" id="KW-0378">Hydrolase</keyword>
<evidence type="ECO:0000313" key="17">
    <source>
        <dbReference type="Proteomes" id="UP001058974"/>
    </source>
</evidence>
<evidence type="ECO:0000256" key="9">
    <source>
        <dbReference type="ARBA" id="ARBA00022842"/>
    </source>
</evidence>
<gene>
    <name evidence="16" type="ORF">KIW84_013951</name>
</gene>
<evidence type="ECO:0000256" key="13">
    <source>
        <dbReference type="ARBA" id="ARBA00023172"/>
    </source>
</evidence>
<keyword evidence="10" id="KW-0229">DNA integration</keyword>
<evidence type="ECO:0000256" key="1">
    <source>
        <dbReference type="ARBA" id="ARBA00002180"/>
    </source>
</evidence>
<evidence type="ECO:0000256" key="6">
    <source>
        <dbReference type="ARBA" id="ARBA00022759"/>
    </source>
</evidence>
<evidence type="ECO:0000256" key="7">
    <source>
        <dbReference type="ARBA" id="ARBA00022801"/>
    </source>
</evidence>
<dbReference type="Gramene" id="Psat01G0395100-T1">
    <property type="protein sequence ID" value="KAI5445914.1"/>
    <property type="gene ID" value="KIW84_013951"/>
</dbReference>
<keyword evidence="13" id="KW-0233">DNA recombination</keyword>
<keyword evidence="4" id="KW-0479">Metal-binding</keyword>
<keyword evidence="5" id="KW-0547">Nucleotide-binding</keyword>
<dbReference type="GO" id="GO:0003964">
    <property type="term" value="F:RNA-directed DNA polymerase activity"/>
    <property type="evidence" value="ECO:0007669"/>
    <property type="project" value="UniProtKB-KW"/>
</dbReference>
<proteinExistence type="predicted"/>
<evidence type="ECO:0000259" key="14">
    <source>
        <dbReference type="Pfam" id="PF22936"/>
    </source>
</evidence>
<evidence type="ECO:0000256" key="2">
    <source>
        <dbReference type="ARBA" id="ARBA00022670"/>
    </source>
</evidence>
<evidence type="ECO:0000256" key="10">
    <source>
        <dbReference type="ARBA" id="ARBA00022908"/>
    </source>
</evidence>
<keyword evidence="9" id="KW-0460">Magnesium</keyword>
<dbReference type="GO" id="GO:0005524">
    <property type="term" value="F:ATP binding"/>
    <property type="evidence" value="ECO:0007669"/>
    <property type="project" value="UniProtKB-KW"/>
</dbReference>
<dbReference type="GO" id="GO:0046872">
    <property type="term" value="F:metal ion binding"/>
    <property type="evidence" value="ECO:0007669"/>
    <property type="project" value="UniProtKB-KW"/>
</dbReference>